<evidence type="ECO:0000256" key="3">
    <source>
        <dbReference type="ARBA" id="ARBA00022614"/>
    </source>
</evidence>
<dbReference type="EMBL" id="VOIH02000010">
    <property type="protein sequence ID" value="KAF3436124.1"/>
    <property type="molecule type" value="Genomic_DNA"/>
</dbReference>
<name>A0A8K0DXN1_9ROSA</name>
<dbReference type="PANTHER" id="PTHR48007:SF4">
    <property type="entry name" value="LEUCINE-RICH REPEAT RECEPTOR-LIKE PROTEIN KINASE PXC1"/>
    <property type="match status" value="1"/>
</dbReference>
<comment type="caution">
    <text evidence="8">The sequence shown here is derived from an EMBL/GenBank/DDBJ whole genome shotgun (WGS) entry which is preliminary data.</text>
</comment>
<keyword evidence="4 7" id="KW-0732">Signal</keyword>
<reference evidence="8" key="1">
    <citation type="submission" date="2020-03" db="EMBL/GenBank/DDBJ databases">
        <title>A high-quality chromosome-level genome assembly of a woody plant with both climbing and erect habits, Rhamnella rubrinervis.</title>
        <authorList>
            <person name="Lu Z."/>
            <person name="Yang Y."/>
            <person name="Zhu X."/>
            <person name="Sun Y."/>
        </authorList>
    </citation>
    <scope>NUCLEOTIDE SEQUENCE</scope>
    <source>
        <strain evidence="8">BYM</strain>
        <tissue evidence="8">Leaf</tissue>
    </source>
</reference>
<dbReference type="SUPFAM" id="SSF52058">
    <property type="entry name" value="L domain-like"/>
    <property type="match status" value="1"/>
</dbReference>
<dbReference type="AlphaFoldDB" id="A0A8K0DXN1"/>
<dbReference type="InterPro" id="IPR032675">
    <property type="entry name" value="LRR_dom_sf"/>
</dbReference>
<evidence type="ECO:0000256" key="7">
    <source>
        <dbReference type="SAM" id="SignalP"/>
    </source>
</evidence>
<evidence type="ECO:0000313" key="8">
    <source>
        <dbReference type="EMBL" id="KAF3436124.1"/>
    </source>
</evidence>
<keyword evidence="2" id="KW-1003">Cell membrane</keyword>
<dbReference type="Proteomes" id="UP000796880">
    <property type="component" value="Unassembled WGS sequence"/>
</dbReference>
<dbReference type="InterPro" id="IPR046959">
    <property type="entry name" value="PRK1-6/SRF4-like"/>
</dbReference>
<gene>
    <name evidence="8" type="ORF">FNV43_RR23216</name>
</gene>
<evidence type="ECO:0000313" key="9">
    <source>
        <dbReference type="Proteomes" id="UP000796880"/>
    </source>
</evidence>
<evidence type="ECO:0000256" key="4">
    <source>
        <dbReference type="ARBA" id="ARBA00022729"/>
    </source>
</evidence>
<organism evidence="8 9">
    <name type="scientific">Rhamnella rubrinervis</name>
    <dbReference type="NCBI Taxonomy" id="2594499"/>
    <lineage>
        <taxon>Eukaryota</taxon>
        <taxon>Viridiplantae</taxon>
        <taxon>Streptophyta</taxon>
        <taxon>Embryophyta</taxon>
        <taxon>Tracheophyta</taxon>
        <taxon>Spermatophyta</taxon>
        <taxon>Magnoliopsida</taxon>
        <taxon>eudicotyledons</taxon>
        <taxon>Gunneridae</taxon>
        <taxon>Pentapetalae</taxon>
        <taxon>rosids</taxon>
        <taxon>fabids</taxon>
        <taxon>Rosales</taxon>
        <taxon>Rhamnaceae</taxon>
        <taxon>rhamnoid group</taxon>
        <taxon>Rhamneae</taxon>
        <taxon>Rhamnella</taxon>
    </lineage>
</organism>
<keyword evidence="9" id="KW-1185">Reference proteome</keyword>
<dbReference type="Pfam" id="PF13855">
    <property type="entry name" value="LRR_8"/>
    <property type="match status" value="1"/>
</dbReference>
<keyword evidence="3" id="KW-0433">Leucine-rich repeat</keyword>
<evidence type="ECO:0000256" key="5">
    <source>
        <dbReference type="ARBA" id="ARBA00022737"/>
    </source>
</evidence>
<accession>A0A8K0DXN1</accession>
<dbReference type="PANTHER" id="PTHR48007">
    <property type="entry name" value="LEUCINE-RICH REPEAT RECEPTOR-LIKE PROTEIN KINASE PXC1"/>
    <property type="match status" value="1"/>
</dbReference>
<comment type="subcellular location">
    <subcellularLocation>
        <location evidence="1">Cell membrane</location>
    </subcellularLocation>
</comment>
<keyword evidence="6" id="KW-0472">Membrane</keyword>
<dbReference type="Pfam" id="PF00560">
    <property type="entry name" value="LRR_1"/>
    <property type="match status" value="3"/>
</dbReference>
<dbReference type="InterPro" id="IPR001611">
    <property type="entry name" value="Leu-rich_rpt"/>
</dbReference>
<feature type="chain" id="PRO_5035420382" description="Piriformospora indica-insensitive protein 2" evidence="7">
    <location>
        <begin position="30"/>
        <end position="470"/>
    </location>
</feature>
<dbReference type="FunFam" id="3.80.10.10:FF:000299">
    <property type="entry name" value="Piriformospora indica-insensitive protein 2"/>
    <property type="match status" value="1"/>
</dbReference>
<evidence type="ECO:0008006" key="10">
    <source>
        <dbReference type="Google" id="ProtNLM"/>
    </source>
</evidence>
<evidence type="ECO:0000256" key="6">
    <source>
        <dbReference type="ARBA" id="ARBA00023136"/>
    </source>
</evidence>
<feature type="signal peptide" evidence="7">
    <location>
        <begin position="1"/>
        <end position="29"/>
    </location>
</feature>
<proteinExistence type="predicted"/>
<protein>
    <recommendedName>
        <fullName evidence="10">Piriformospora indica-insensitive protein 2</fullName>
    </recommendedName>
</protein>
<evidence type="ECO:0000256" key="1">
    <source>
        <dbReference type="ARBA" id="ARBA00004236"/>
    </source>
</evidence>
<keyword evidence="5" id="KW-0677">Repeat</keyword>
<sequence length="470" mass="52008">MALFHSFSSFSLFFVFSTTLFSTFSISYQQPILNSVEQESVYQVLHSINSDIPWRSLFPSDDLCFSSPHGVVCDYFTETSNVSSTETVHIVELNLGYVSDYTPNPPCTPNSTLSPLLFTSFKYLRKLFFYKCFTETRVSVPDILPSFGSSLEELVFVDNPSLVGSISELLCNLTSLRRAVVTGNGFDGKIPNGVGGLLNLEELTLSRNGLSGGIPLSLSKLKNLKVLDLSHNYLEGNVPEPMGNLSELLKLDVSYNGFTGKIPESFKAMKKLEFLDMSFNRFGNFGVPLFLSEMPRLREVYLSGNRLGGQIPDFWNELGGVTGIGFSDMGLIGNIPASMVVHLRSLCYLGLDNNKLEGTIPEEFGLLEFINEINLENNSLSGRVPFSAKLSSKMGHKLKLGGNPGLCFDESLMRRSAKNMSNLGQLKLCKKPHLPNPAQASSYSLAKAQAQTPSMFMFVGLFFFVLNFHY</sequence>
<dbReference type="GO" id="GO:0005886">
    <property type="term" value="C:plasma membrane"/>
    <property type="evidence" value="ECO:0007669"/>
    <property type="project" value="UniProtKB-SubCell"/>
</dbReference>
<dbReference type="Gene3D" id="3.80.10.10">
    <property type="entry name" value="Ribonuclease Inhibitor"/>
    <property type="match status" value="1"/>
</dbReference>
<evidence type="ECO:0000256" key="2">
    <source>
        <dbReference type="ARBA" id="ARBA00022475"/>
    </source>
</evidence>
<dbReference type="OrthoDB" id="676979at2759"/>